<evidence type="ECO:0000256" key="2">
    <source>
        <dbReference type="ARBA" id="ARBA00022475"/>
    </source>
</evidence>
<comment type="caution">
    <text evidence="9">The sequence shown here is derived from an EMBL/GenBank/DDBJ whole genome shotgun (WGS) entry which is preliminary data.</text>
</comment>
<sequence>MTLWIFSGSLIGAMAIGMPIAFALIVCALALMWQMGNFDTQIIATNLVSGADNFPLMAVPFFLLAGELMNAGGMSRRIVNAAMAWVGHLRGGLGYVAVVASVLMASLSGAAVADTAAIAALLVPMMRTAGYDPARSTGLIAAGGIIAPVIPPSIGLVLFGVAGGVSISKLFMAGVFPGILLGVALAATWWWVARRDRVTVAAKMPMGERLRETARAFWAFLLPVIIVGGLKFGVFTPTEAAVVAVAYALVVGLFVYRQLHWRHIYGLMLNSAKTTAVIMFMVAAALVSAWLIALADIPGQVTQLMQPFMGSPTLLMFALMVLVVIVGTALDFAPTILILTPVLMPLVKQAGIDPVYFGVLFVINNAIGLITPPVGTVLNVASGVARVPMHDVIRGVMPFMIAQLVVLFLMVLFPQLVMVPLSLFR</sequence>
<proteinExistence type="inferred from homology"/>
<keyword evidence="5 7" id="KW-1133">Transmembrane helix</keyword>
<feature type="transmembrane region" description="Helical" evidence="7">
    <location>
        <begin position="315"/>
        <end position="343"/>
    </location>
</feature>
<feature type="transmembrane region" description="Helical" evidence="7">
    <location>
        <begin position="6"/>
        <end position="33"/>
    </location>
</feature>
<keyword evidence="6 7" id="KW-0472">Membrane</keyword>
<evidence type="ECO:0000256" key="6">
    <source>
        <dbReference type="ARBA" id="ARBA00023136"/>
    </source>
</evidence>
<reference evidence="9" key="2">
    <citation type="submission" date="2021-01" db="EMBL/GenBank/DDBJ databases">
        <authorList>
            <person name="Kang M."/>
        </authorList>
    </citation>
    <scope>NUCLEOTIDE SEQUENCE</scope>
    <source>
        <strain evidence="9">KACC 17527</strain>
    </source>
</reference>
<evidence type="ECO:0000256" key="4">
    <source>
        <dbReference type="ARBA" id="ARBA00022692"/>
    </source>
</evidence>
<feature type="transmembrane region" description="Helical" evidence="7">
    <location>
        <begin position="213"/>
        <end position="234"/>
    </location>
</feature>
<keyword evidence="3 7" id="KW-0997">Cell inner membrane</keyword>
<evidence type="ECO:0000313" key="10">
    <source>
        <dbReference type="Proteomes" id="UP000630528"/>
    </source>
</evidence>
<comment type="similarity">
    <text evidence="7">Belongs to the TRAP transporter large permease family.</text>
</comment>
<feature type="transmembrane region" description="Helical" evidence="7">
    <location>
        <begin position="93"/>
        <end position="126"/>
    </location>
</feature>
<dbReference type="InterPro" id="IPR010656">
    <property type="entry name" value="DctM"/>
</dbReference>
<keyword evidence="10" id="KW-1185">Reference proteome</keyword>
<comment type="caution">
    <text evidence="7">Lacks conserved residue(s) required for the propagation of feature annotation.</text>
</comment>
<feature type="domain" description="TRAP C4-dicarboxylate transport system permease DctM subunit" evidence="8">
    <location>
        <begin position="9"/>
        <end position="416"/>
    </location>
</feature>
<evidence type="ECO:0000256" key="1">
    <source>
        <dbReference type="ARBA" id="ARBA00004429"/>
    </source>
</evidence>
<comment type="subcellular location">
    <subcellularLocation>
        <location evidence="1 7">Cell inner membrane</location>
        <topology evidence="1 7">Multi-pass membrane protein</topology>
    </subcellularLocation>
</comment>
<comment type="function">
    <text evidence="7">Part of the tripartite ATP-independent periplasmic (TRAP) transport system.</text>
</comment>
<evidence type="ECO:0000256" key="5">
    <source>
        <dbReference type="ARBA" id="ARBA00022989"/>
    </source>
</evidence>
<feature type="transmembrane region" description="Helical" evidence="7">
    <location>
        <begin position="276"/>
        <end position="295"/>
    </location>
</feature>
<evidence type="ECO:0000313" key="9">
    <source>
        <dbReference type="EMBL" id="MBK6007956.1"/>
    </source>
</evidence>
<accession>A0A934WNR4</accession>
<evidence type="ECO:0000256" key="3">
    <source>
        <dbReference type="ARBA" id="ARBA00022519"/>
    </source>
</evidence>
<comment type="subunit">
    <text evidence="7">The complex comprises the extracytoplasmic solute receptor protein and the two transmembrane proteins.</text>
</comment>
<dbReference type="Proteomes" id="UP000630528">
    <property type="component" value="Unassembled WGS sequence"/>
</dbReference>
<dbReference type="RefSeq" id="WP_201174450.1">
    <property type="nucleotide sequence ID" value="NZ_JAEPWM010000008.1"/>
</dbReference>
<dbReference type="AlphaFoldDB" id="A0A934WNR4"/>
<evidence type="ECO:0000256" key="7">
    <source>
        <dbReference type="RuleBase" id="RU369079"/>
    </source>
</evidence>
<feature type="transmembrane region" description="Helical" evidence="7">
    <location>
        <begin position="170"/>
        <end position="192"/>
    </location>
</feature>
<evidence type="ECO:0000259" key="8">
    <source>
        <dbReference type="Pfam" id="PF06808"/>
    </source>
</evidence>
<gene>
    <name evidence="9" type="ORF">JJB11_17795</name>
</gene>
<dbReference type="PIRSF" id="PIRSF006066">
    <property type="entry name" value="HI0050"/>
    <property type="match status" value="1"/>
</dbReference>
<dbReference type="GO" id="GO:0005886">
    <property type="term" value="C:plasma membrane"/>
    <property type="evidence" value="ECO:0007669"/>
    <property type="project" value="UniProtKB-SubCell"/>
</dbReference>
<dbReference type="InterPro" id="IPR004681">
    <property type="entry name" value="TRAP_DctM"/>
</dbReference>
<dbReference type="PANTHER" id="PTHR33362:SF4">
    <property type="entry name" value="2,3-DIKETO-L-GULONATE TRAP TRANSPORTER LARGE PERMEASE PROTEIN YIAN"/>
    <property type="match status" value="1"/>
</dbReference>
<name>A0A934WNR4_9BURK</name>
<dbReference type="PANTHER" id="PTHR33362">
    <property type="entry name" value="SIALIC ACID TRAP TRANSPORTER PERMEASE PROTEIN SIAT-RELATED"/>
    <property type="match status" value="1"/>
</dbReference>
<feature type="transmembrane region" description="Helical" evidence="7">
    <location>
        <begin position="138"/>
        <end position="164"/>
    </location>
</feature>
<reference evidence="9" key="1">
    <citation type="journal article" date="2012" name="J. Microbiol. Biotechnol.">
        <title>Ramlibacter ginsenosidimutans sp. nov., with ginsenoside-converting activity.</title>
        <authorList>
            <person name="Wang L."/>
            <person name="An D.S."/>
            <person name="Kim S.G."/>
            <person name="Jin F.X."/>
            <person name="Kim S.C."/>
            <person name="Lee S.T."/>
            <person name="Im W.T."/>
        </authorList>
    </citation>
    <scope>NUCLEOTIDE SEQUENCE</scope>
    <source>
        <strain evidence="9">KACC 17527</strain>
    </source>
</reference>
<feature type="transmembrane region" description="Helical" evidence="7">
    <location>
        <begin position="401"/>
        <end position="424"/>
    </location>
</feature>
<feature type="transmembrane region" description="Helical" evidence="7">
    <location>
        <begin position="240"/>
        <end position="256"/>
    </location>
</feature>
<dbReference type="EMBL" id="JAEPWM010000008">
    <property type="protein sequence ID" value="MBK6007956.1"/>
    <property type="molecule type" value="Genomic_DNA"/>
</dbReference>
<keyword evidence="2" id="KW-1003">Cell membrane</keyword>
<dbReference type="Pfam" id="PF06808">
    <property type="entry name" value="DctM"/>
    <property type="match status" value="1"/>
</dbReference>
<organism evidence="9 10">
    <name type="scientific">Ramlibacter ginsenosidimutans</name>
    <dbReference type="NCBI Taxonomy" id="502333"/>
    <lineage>
        <taxon>Bacteria</taxon>
        <taxon>Pseudomonadati</taxon>
        <taxon>Pseudomonadota</taxon>
        <taxon>Betaproteobacteria</taxon>
        <taxon>Burkholderiales</taxon>
        <taxon>Comamonadaceae</taxon>
        <taxon>Ramlibacter</taxon>
    </lineage>
</organism>
<keyword evidence="7" id="KW-0813">Transport</keyword>
<feature type="transmembrane region" description="Helical" evidence="7">
    <location>
        <begin position="355"/>
        <end position="381"/>
    </location>
</feature>
<keyword evidence="4 7" id="KW-0812">Transmembrane</keyword>
<dbReference type="GO" id="GO:0022857">
    <property type="term" value="F:transmembrane transporter activity"/>
    <property type="evidence" value="ECO:0007669"/>
    <property type="project" value="UniProtKB-UniRule"/>
</dbReference>
<dbReference type="NCBIfam" id="TIGR00786">
    <property type="entry name" value="dctM"/>
    <property type="match status" value="1"/>
</dbReference>
<protein>
    <recommendedName>
        <fullName evidence="7">TRAP transporter large permease protein</fullName>
    </recommendedName>
</protein>